<name>A0A9N9FK42_9GLOM</name>
<feature type="compositionally biased region" description="Low complexity" evidence="8">
    <location>
        <begin position="1"/>
        <end position="94"/>
    </location>
</feature>
<evidence type="ECO:0000256" key="5">
    <source>
        <dbReference type="ARBA" id="ARBA00023242"/>
    </source>
</evidence>
<keyword evidence="11" id="KW-1185">Reference proteome</keyword>
<protein>
    <recommendedName>
        <fullName evidence="6">TBP-associated factor 12</fullName>
    </recommendedName>
    <alternativeName>
        <fullName evidence="7">Transcription initiation factor TFIID subunit 12</fullName>
    </alternativeName>
</protein>
<dbReference type="InterPro" id="IPR037794">
    <property type="entry name" value="TAF12"/>
</dbReference>
<dbReference type="GO" id="GO:0005669">
    <property type="term" value="C:transcription factor TFIID complex"/>
    <property type="evidence" value="ECO:0007669"/>
    <property type="project" value="InterPro"/>
</dbReference>
<sequence>MSQLNDQQNLSPNSNSQSTTNANNNTTSDQFSNLQKSSQQIQQTTVQNQQSSPQQSQPSQTATTPQLQPATSQPSQVAVSVAVRPPAILPPKGGNTKKKSGGNKKPGGSRPKAGTAEKNDDSMLPHALSQMATDYYNQAVHLGQDTPEGQRCYKNYLDTVQALEQHQRNNQHASFSFVPPVNQITSPATTPSPNQVSRIIPTTMTSVPSPLSSQPQTMHNHQNSPQMVARPQQHMVGRGPQVEYNNLNYQQLTGEINRIQTSRVTNSTSGSSQTTYTTTRPYLRPSMMSPVPDSSTRMMINTHGHSGATGSPTAQPIQSPIIPSSPLANNITEGSMITVQQQAMHHQMLQSPRLQQQTQSPGSQPPPQSPRSHQVQSLPQSPRSHHLQPLSQSPQLQHPSQPPQSQPPHINSHVMNSSMEIDSVQTTPSTIVPKPITDGISSASFSGMHRQITPIAPANQSGLPSPLQQNLSVANKLQFSGVKMHTIPNLGMNLPETPASLALAEPEETDKHPLSKRKIQQLVDQIDPKERLEPEVEDMLLEIADEFITSVSSFACLLAKHRKSDTLEVKDLQLHLGWYSIKDLERNWNIRIPGFASDEIRSVRKTIVPSSHQQKMLAVNLAKASKVPSTTITQPVVGNTSAQVSEKNVNG</sequence>
<keyword evidence="5" id="KW-0539">Nucleus</keyword>
<evidence type="ECO:0000256" key="4">
    <source>
        <dbReference type="ARBA" id="ARBA00023163"/>
    </source>
</evidence>
<dbReference type="InterPro" id="IPR003228">
    <property type="entry name" value="TFIID_TAF12_dom"/>
</dbReference>
<feature type="region of interest" description="Disordered" evidence="8">
    <location>
        <begin position="340"/>
        <end position="413"/>
    </location>
</feature>
<keyword evidence="4" id="KW-0804">Transcription</keyword>
<dbReference type="PANTHER" id="PTHR12264:SF21">
    <property type="entry name" value="TRANSCRIPTION INITIATION FACTOR TFIID SUBUNIT 12"/>
    <property type="match status" value="1"/>
</dbReference>
<evidence type="ECO:0000256" key="1">
    <source>
        <dbReference type="ARBA" id="ARBA00004123"/>
    </source>
</evidence>
<dbReference type="GO" id="GO:0003677">
    <property type="term" value="F:DNA binding"/>
    <property type="evidence" value="ECO:0007669"/>
    <property type="project" value="TreeGrafter"/>
</dbReference>
<evidence type="ECO:0000313" key="10">
    <source>
        <dbReference type="EMBL" id="CAG8541942.1"/>
    </source>
</evidence>
<dbReference type="Proteomes" id="UP000789759">
    <property type="component" value="Unassembled WGS sequence"/>
</dbReference>
<feature type="compositionally biased region" description="Polar residues" evidence="8">
    <location>
        <begin position="340"/>
        <end position="354"/>
    </location>
</feature>
<dbReference type="FunFam" id="1.10.20.10:FF:000011">
    <property type="entry name" value="Transcription initiation factor TFIID subunit 12"/>
    <property type="match status" value="1"/>
</dbReference>
<evidence type="ECO:0000256" key="2">
    <source>
        <dbReference type="ARBA" id="ARBA00007530"/>
    </source>
</evidence>
<dbReference type="AlphaFoldDB" id="A0A9N9FK42"/>
<evidence type="ECO:0000259" key="9">
    <source>
        <dbReference type="Pfam" id="PF03847"/>
    </source>
</evidence>
<dbReference type="OrthoDB" id="2193432at2759"/>
<evidence type="ECO:0000256" key="8">
    <source>
        <dbReference type="SAM" id="MobiDB-lite"/>
    </source>
</evidence>
<keyword evidence="3" id="KW-0805">Transcription regulation</keyword>
<dbReference type="EMBL" id="CAJVQA010002256">
    <property type="protein sequence ID" value="CAG8541942.1"/>
    <property type="molecule type" value="Genomic_DNA"/>
</dbReference>
<dbReference type="GO" id="GO:0017025">
    <property type="term" value="F:TBP-class protein binding"/>
    <property type="evidence" value="ECO:0007669"/>
    <property type="project" value="TreeGrafter"/>
</dbReference>
<feature type="compositionally biased region" description="Low complexity" evidence="8">
    <location>
        <begin position="387"/>
        <end position="399"/>
    </location>
</feature>
<feature type="domain" description="Transcription initiation factor TFIID subunit 12" evidence="9">
    <location>
        <begin position="515"/>
        <end position="590"/>
    </location>
</feature>
<comment type="similarity">
    <text evidence="2">Belongs to the TAF12 family.</text>
</comment>
<dbReference type="SUPFAM" id="SSF47113">
    <property type="entry name" value="Histone-fold"/>
    <property type="match status" value="1"/>
</dbReference>
<dbReference type="Gene3D" id="1.10.20.10">
    <property type="entry name" value="Histone, subunit A"/>
    <property type="match status" value="1"/>
</dbReference>
<evidence type="ECO:0000256" key="7">
    <source>
        <dbReference type="ARBA" id="ARBA00093657"/>
    </source>
</evidence>
<feature type="region of interest" description="Disordered" evidence="8">
    <location>
        <begin position="1"/>
        <end position="121"/>
    </location>
</feature>
<gene>
    <name evidence="10" type="ORF">CPELLU_LOCUS4342</name>
</gene>
<dbReference type="GO" id="GO:0051123">
    <property type="term" value="P:RNA polymerase II preinitiation complex assembly"/>
    <property type="evidence" value="ECO:0007669"/>
    <property type="project" value="TreeGrafter"/>
</dbReference>
<dbReference type="CDD" id="cd07981">
    <property type="entry name" value="HFD_TAF12"/>
    <property type="match status" value="1"/>
</dbReference>
<accession>A0A9N9FK42</accession>
<dbReference type="InterPro" id="IPR009072">
    <property type="entry name" value="Histone-fold"/>
</dbReference>
<evidence type="ECO:0000313" key="11">
    <source>
        <dbReference type="Proteomes" id="UP000789759"/>
    </source>
</evidence>
<dbReference type="GO" id="GO:0046982">
    <property type="term" value="F:protein heterodimerization activity"/>
    <property type="evidence" value="ECO:0007669"/>
    <property type="project" value="InterPro"/>
</dbReference>
<feature type="region of interest" description="Disordered" evidence="8">
    <location>
        <begin position="263"/>
        <end position="286"/>
    </location>
</feature>
<dbReference type="Pfam" id="PF03847">
    <property type="entry name" value="TFIID_20kDa"/>
    <property type="match status" value="1"/>
</dbReference>
<dbReference type="GO" id="GO:0000124">
    <property type="term" value="C:SAGA complex"/>
    <property type="evidence" value="ECO:0007669"/>
    <property type="project" value="InterPro"/>
</dbReference>
<evidence type="ECO:0000256" key="6">
    <source>
        <dbReference type="ARBA" id="ARBA00075089"/>
    </source>
</evidence>
<comment type="subcellular location">
    <subcellularLocation>
        <location evidence="1">Nucleus</location>
    </subcellularLocation>
</comment>
<reference evidence="10" key="1">
    <citation type="submission" date="2021-06" db="EMBL/GenBank/DDBJ databases">
        <authorList>
            <person name="Kallberg Y."/>
            <person name="Tangrot J."/>
            <person name="Rosling A."/>
        </authorList>
    </citation>
    <scope>NUCLEOTIDE SEQUENCE</scope>
    <source>
        <strain evidence="10">FL966</strain>
    </source>
</reference>
<organism evidence="10 11">
    <name type="scientific">Cetraspora pellucida</name>
    <dbReference type="NCBI Taxonomy" id="1433469"/>
    <lineage>
        <taxon>Eukaryota</taxon>
        <taxon>Fungi</taxon>
        <taxon>Fungi incertae sedis</taxon>
        <taxon>Mucoromycota</taxon>
        <taxon>Glomeromycotina</taxon>
        <taxon>Glomeromycetes</taxon>
        <taxon>Diversisporales</taxon>
        <taxon>Gigasporaceae</taxon>
        <taxon>Cetraspora</taxon>
    </lineage>
</organism>
<proteinExistence type="inferred from homology"/>
<dbReference type="PANTHER" id="PTHR12264">
    <property type="entry name" value="TRANSCRIPTION INITIATION FACTOR TFIID SUBUNIT 12"/>
    <property type="match status" value="1"/>
</dbReference>
<feature type="compositionally biased region" description="Low complexity" evidence="8">
    <location>
        <begin position="265"/>
        <end position="279"/>
    </location>
</feature>
<comment type="caution">
    <text evidence="10">The sequence shown here is derived from an EMBL/GenBank/DDBJ whole genome shotgun (WGS) entry which is preliminary data.</text>
</comment>
<evidence type="ECO:0000256" key="3">
    <source>
        <dbReference type="ARBA" id="ARBA00023015"/>
    </source>
</evidence>